<dbReference type="Pfam" id="PF11611">
    <property type="entry name" value="DUF4352"/>
    <property type="match status" value="1"/>
</dbReference>
<evidence type="ECO:0000256" key="2">
    <source>
        <dbReference type="SAM" id="MobiDB-lite"/>
    </source>
</evidence>
<evidence type="ECO:0000259" key="4">
    <source>
        <dbReference type="Pfam" id="PF11611"/>
    </source>
</evidence>
<reference evidence="5" key="1">
    <citation type="submission" date="2021-10" db="EMBL/GenBank/DDBJ databases">
        <authorList>
            <person name="Dean J.D."/>
            <person name="Kim M.K."/>
            <person name="Newey C.N."/>
            <person name="Stoker T.S."/>
            <person name="Thompson D.W."/>
            <person name="Grose J.H."/>
        </authorList>
    </citation>
    <scope>NUCLEOTIDE SEQUENCE</scope>
    <source>
        <strain evidence="5">BT635</strain>
    </source>
</reference>
<comment type="caution">
    <text evidence="5">The sequence shown here is derived from an EMBL/GenBank/DDBJ whole genome shotgun (WGS) entry which is preliminary data.</text>
</comment>
<gene>
    <name evidence="5" type="ORF">LGH70_02275</name>
</gene>
<dbReference type="Gene3D" id="2.60.40.1240">
    <property type="match status" value="1"/>
</dbReference>
<accession>A0ABS8ABI1</accession>
<protein>
    <submittedName>
        <fullName evidence="5">DUF4352 domain-containing protein</fullName>
    </submittedName>
</protein>
<proteinExistence type="predicted"/>
<keyword evidence="1 3" id="KW-0732">Signal</keyword>
<evidence type="ECO:0000313" key="6">
    <source>
        <dbReference type="Proteomes" id="UP001165297"/>
    </source>
</evidence>
<feature type="compositionally biased region" description="Basic and acidic residues" evidence="2">
    <location>
        <begin position="62"/>
        <end position="71"/>
    </location>
</feature>
<feature type="chain" id="PRO_5046387087" evidence="3">
    <location>
        <begin position="18"/>
        <end position="209"/>
    </location>
</feature>
<feature type="region of interest" description="Disordered" evidence="2">
    <location>
        <begin position="27"/>
        <end position="71"/>
    </location>
</feature>
<evidence type="ECO:0000313" key="5">
    <source>
        <dbReference type="EMBL" id="MCB2376389.1"/>
    </source>
</evidence>
<dbReference type="InterPro" id="IPR029051">
    <property type="entry name" value="DUF4352"/>
</dbReference>
<feature type="compositionally biased region" description="Low complexity" evidence="2">
    <location>
        <begin position="39"/>
        <end position="59"/>
    </location>
</feature>
<dbReference type="RefSeq" id="WP_226182266.1">
    <property type="nucleotide sequence ID" value="NZ_JAJADQ010000001.1"/>
</dbReference>
<dbReference type="InterPro" id="IPR029050">
    <property type="entry name" value="Immunoprotect_excell_Ig-like"/>
</dbReference>
<evidence type="ECO:0000256" key="3">
    <source>
        <dbReference type="SAM" id="SignalP"/>
    </source>
</evidence>
<dbReference type="Proteomes" id="UP001165297">
    <property type="component" value="Unassembled WGS sequence"/>
</dbReference>
<organism evidence="5 6">
    <name type="scientific">Hymenobacter nitidus</name>
    <dbReference type="NCBI Taxonomy" id="2880929"/>
    <lineage>
        <taxon>Bacteria</taxon>
        <taxon>Pseudomonadati</taxon>
        <taxon>Bacteroidota</taxon>
        <taxon>Cytophagia</taxon>
        <taxon>Cytophagales</taxon>
        <taxon>Hymenobacteraceae</taxon>
        <taxon>Hymenobacter</taxon>
    </lineage>
</organism>
<sequence>MLRTYRSIVLAGLLACAACGSSTEDTASAENAAEENTEEAAAPEQAPETPAATAATPAATDDEPHLTAGPKKDVYSVGDVAALDSLLIKVNSVTTAAETDFKEKPKAGHEYVVVNVTWENGTTKLRDFSTLMNTLMLDAQGKEIKVKAGASAEGAMQLDRSRGAGKSGTGPIFYEVPANAKGLKWVFRTLGGSALDMAEKGRVVFDLGR</sequence>
<dbReference type="EMBL" id="JAJADQ010000001">
    <property type="protein sequence ID" value="MCB2376389.1"/>
    <property type="molecule type" value="Genomic_DNA"/>
</dbReference>
<name>A0ABS8ABI1_9BACT</name>
<evidence type="ECO:0000256" key="1">
    <source>
        <dbReference type="ARBA" id="ARBA00022729"/>
    </source>
</evidence>
<keyword evidence="6" id="KW-1185">Reference proteome</keyword>
<feature type="signal peptide" evidence="3">
    <location>
        <begin position="1"/>
        <end position="17"/>
    </location>
</feature>
<feature type="domain" description="DUF4352" evidence="4">
    <location>
        <begin position="75"/>
        <end position="187"/>
    </location>
</feature>